<feature type="region of interest" description="Disordered" evidence="1">
    <location>
        <begin position="1"/>
        <end position="24"/>
    </location>
</feature>
<keyword evidence="3" id="KW-1185">Reference proteome</keyword>
<dbReference type="Proteomes" id="UP001279734">
    <property type="component" value="Unassembled WGS sequence"/>
</dbReference>
<feature type="compositionally biased region" description="Polar residues" evidence="1">
    <location>
        <begin position="1"/>
        <end position="18"/>
    </location>
</feature>
<protein>
    <submittedName>
        <fullName evidence="2">Uncharacterized protein</fullName>
    </submittedName>
</protein>
<comment type="caution">
    <text evidence="2">The sequence shown here is derived from an EMBL/GenBank/DDBJ whole genome shotgun (WGS) entry which is preliminary data.</text>
</comment>
<evidence type="ECO:0000256" key="1">
    <source>
        <dbReference type="SAM" id="MobiDB-lite"/>
    </source>
</evidence>
<accession>A0AAD3SRE6</accession>
<gene>
    <name evidence="2" type="ORF">Nepgr_017421</name>
</gene>
<dbReference type="EMBL" id="BSYO01000015">
    <property type="protein sequence ID" value="GMH15580.1"/>
    <property type="molecule type" value="Genomic_DNA"/>
</dbReference>
<name>A0AAD3SRE6_NEPGR</name>
<sequence length="308" mass="31949">MPKKTSLQSGRTRSNPSNAIPDENVQGVMAMGSDQPLIEAVTFAPPFLVEGDCQPVVSTPFATGGHDLELECPSSGVLLESLGPSHSKPLELQTQDFAELDDASGTLIVGDVAGHESGALPRASVPAVNSWDQAGLVHRLIAGFPCAEGAWCCTSDVLHGVAKKAPEGPEDPVGYNAEAGGDTIASCPAILQQCNQQSAQLFVPSAGCNSAGFNSQTLPPEPLALTSPSPPFPDPEPLSTLEPFACGLQIDSAPQSSSVVFGPSPCYHFLGCDNLEVLLFFLDTDGVDHLCDVVDAVGVFGILAYGLH</sequence>
<organism evidence="2 3">
    <name type="scientific">Nepenthes gracilis</name>
    <name type="common">Slender pitcher plant</name>
    <dbReference type="NCBI Taxonomy" id="150966"/>
    <lineage>
        <taxon>Eukaryota</taxon>
        <taxon>Viridiplantae</taxon>
        <taxon>Streptophyta</taxon>
        <taxon>Embryophyta</taxon>
        <taxon>Tracheophyta</taxon>
        <taxon>Spermatophyta</taxon>
        <taxon>Magnoliopsida</taxon>
        <taxon>eudicotyledons</taxon>
        <taxon>Gunneridae</taxon>
        <taxon>Pentapetalae</taxon>
        <taxon>Caryophyllales</taxon>
        <taxon>Nepenthaceae</taxon>
        <taxon>Nepenthes</taxon>
    </lineage>
</organism>
<proteinExistence type="predicted"/>
<dbReference type="AlphaFoldDB" id="A0AAD3SRE6"/>
<evidence type="ECO:0000313" key="3">
    <source>
        <dbReference type="Proteomes" id="UP001279734"/>
    </source>
</evidence>
<reference evidence="2" key="1">
    <citation type="submission" date="2023-05" db="EMBL/GenBank/DDBJ databases">
        <title>Nepenthes gracilis genome sequencing.</title>
        <authorList>
            <person name="Fukushima K."/>
        </authorList>
    </citation>
    <scope>NUCLEOTIDE SEQUENCE</scope>
    <source>
        <strain evidence="2">SING2019-196</strain>
    </source>
</reference>
<evidence type="ECO:0000313" key="2">
    <source>
        <dbReference type="EMBL" id="GMH15580.1"/>
    </source>
</evidence>